<keyword evidence="1 4" id="KW-0732">Signal</keyword>
<dbReference type="PROSITE" id="PS50092">
    <property type="entry name" value="TSP1"/>
    <property type="match status" value="1"/>
</dbReference>
<dbReference type="GO" id="GO:0005615">
    <property type="term" value="C:extracellular space"/>
    <property type="evidence" value="ECO:0007669"/>
    <property type="project" value="TreeGrafter"/>
</dbReference>
<dbReference type="InterPro" id="IPR036383">
    <property type="entry name" value="TSP1_rpt_sf"/>
</dbReference>
<dbReference type="GO" id="GO:0007165">
    <property type="term" value="P:signal transduction"/>
    <property type="evidence" value="ECO:0007669"/>
    <property type="project" value="InterPro"/>
</dbReference>
<dbReference type="GO" id="GO:0008201">
    <property type="term" value="F:heparin binding"/>
    <property type="evidence" value="ECO:0007669"/>
    <property type="project" value="TreeGrafter"/>
</dbReference>
<organism evidence="6">
    <name type="scientific">Mesocestoides corti</name>
    <name type="common">Flatworm</name>
    <dbReference type="NCBI Taxonomy" id="53468"/>
    <lineage>
        <taxon>Eukaryota</taxon>
        <taxon>Metazoa</taxon>
        <taxon>Spiralia</taxon>
        <taxon>Lophotrochozoa</taxon>
        <taxon>Platyhelminthes</taxon>
        <taxon>Cestoda</taxon>
        <taxon>Eucestoda</taxon>
        <taxon>Cyclophyllidea</taxon>
        <taxon>Mesocestoididae</taxon>
        <taxon>Mesocestoides</taxon>
    </lineage>
</organism>
<dbReference type="GO" id="GO:0031012">
    <property type="term" value="C:extracellular matrix"/>
    <property type="evidence" value="ECO:0007669"/>
    <property type="project" value="TreeGrafter"/>
</dbReference>
<dbReference type="SMART" id="SM00041">
    <property type="entry name" value="CT"/>
    <property type="match status" value="1"/>
</dbReference>
<dbReference type="PROSITE" id="PS01185">
    <property type="entry name" value="CTCK_1"/>
    <property type="match status" value="1"/>
</dbReference>
<dbReference type="GO" id="GO:0005178">
    <property type="term" value="F:integrin binding"/>
    <property type="evidence" value="ECO:0007669"/>
    <property type="project" value="TreeGrafter"/>
</dbReference>
<evidence type="ECO:0000259" key="5">
    <source>
        <dbReference type="PROSITE" id="PS01225"/>
    </source>
</evidence>
<dbReference type="GO" id="GO:0007155">
    <property type="term" value="P:cell adhesion"/>
    <property type="evidence" value="ECO:0007669"/>
    <property type="project" value="TreeGrafter"/>
</dbReference>
<reference evidence="6" key="1">
    <citation type="submission" date="2019-11" db="UniProtKB">
        <authorList>
            <consortium name="WormBaseParasite"/>
        </authorList>
    </citation>
    <scope>IDENTIFICATION</scope>
</reference>
<feature type="signal peptide" evidence="4">
    <location>
        <begin position="1"/>
        <end position="23"/>
    </location>
</feature>
<evidence type="ECO:0000256" key="2">
    <source>
        <dbReference type="ARBA" id="ARBA00023157"/>
    </source>
</evidence>
<dbReference type="Gene3D" id="2.20.100.10">
    <property type="entry name" value="Thrombospondin type-1 (TSP1) repeat"/>
    <property type="match status" value="1"/>
</dbReference>
<evidence type="ECO:0000256" key="1">
    <source>
        <dbReference type="ARBA" id="ARBA00022729"/>
    </source>
</evidence>
<comment type="caution">
    <text evidence="3">Lacks conserved residue(s) required for the propagation of feature annotation.</text>
</comment>
<accession>A0A5K3FM35</accession>
<name>A0A5K3FM35_MESCO</name>
<dbReference type="PANTHER" id="PTHR11348">
    <property type="entry name" value="CONNECTIVE TISSUE GROWTH FACTOR-RELATED"/>
    <property type="match status" value="1"/>
</dbReference>
<keyword evidence="2" id="KW-1015">Disulfide bond</keyword>
<dbReference type="WBParaSite" id="MCU_009535-RB">
    <property type="protein sequence ID" value="MCU_009535-RB"/>
    <property type="gene ID" value="MCU_009535"/>
</dbReference>
<sequence>MFGLSMKFILLLTLCLNVPEAKSNRIVNKTVGWDAHPDRQWNSCLTLNTLLYHGEILRPDCRTECLCDDGVLLCRDMCASESYNCPSSCDSFQNQNPPESLCKSEPPLSTQWSPCSKTCGLGVSFRVTNNNTECRNQTEAQLCHWKPCSKATSLRCAPTKRVDQPQSFRLMILRNKTTRHSTAEDYQTSPPPVIVCVSSRRYRPKYCAPCSTPKARCCVPVETKTTKIKFRCTDGQLLEHNLEWIKRCACHPEYCKYLYT</sequence>
<feature type="domain" description="CTCK" evidence="5">
    <location>
        <begin position="196"/>
        <end position="256"/>
    </location>
</feature>
<feature type="chain" id="PRO_5024356420" evidence="4">
    <location>
        <begin position="24"/>
        <end position="260"/>
    </location>
</feature>
<dbReference type="InterPro" id="IPR006207">
    <property type="entry name" value="Cys_knot_C"/>
</dbReference>
<dbReference type="GO" id="GO:0045597">
    <property type="term" value="P:positive regulation of cell differentiation"/>
    <property type="evidence" value="ECO:0007669"/>
    <property type="project" value="TreeGrafter"/>
</dbReference>
<evidence type="ECO:0000313" key="6">
    <source>
        <dbReference type="WBParaSite" id="MCU_009535-RB"/>
    </source>
</evidence>
<dbReference type="PANTHER" id="PTHR11348:SF17">
    <property type="entry name" value="CCN"/>
    <property type="match status" value="1"/>
</dbReference>
<evidence type="ECO:0000256" key="4">
    <source>
        <dbReference type="SAM" id="SignalP"/>
    </source>
</evidence>
<evidence type="ECO:0000256" key="3">
    <source>
        <dbReference type="PROSITE-ProRule" id="PRU00039"/>
    </source>
</evidence>
<dbReference type="PROSITE" id="PS01225">
    <property type="entry name" value="CTCK_2"/>
    <property type="match status" value="1"/>
</dbReference>
<dbReference type="InterPro" id="IPR000884">
    <property type="entry name" value="TSP1_rpt"/>
</dbReference>
<proteinExistence type="predicted"/>
<protein>
    <submittedName>
        <fullName evidence="6">CTCK domain-containing protein</fullName>
    </submittedName>
</protein>
<dbReference type="SUPFAM" id="SSF82895">
    <property type="entry name" value="TSP-1 type 1 repeat"/>
    <property type="match status" value="1"/>
</dbReference>
<dbReference type="AlphaFoldDB" id="A0A5K3FM35"/>
<dbReference type="InterPro" id="IPR050941">
    <property type="entry name" value="CCN"/>
</dbReference>
<dbReference type="InterPro" id="IPR043973">
    <property type="entry name" value="TSP1_CCN"/>
</dbReference>
<dbReference type="Pfam" id="PF19035">
    <property type="entry name" value="TSP1_CCN"/>
    <property type="match status" value="1"/>
</dbReference>